<dbReference type="Proteomes" id="UP000051739">
    <property type="component" value="Unassembled WGS sequence"/>
</dbReference>
<organism evidence="1 2">
    <name type="scientific">Limosilactobacillus gastricus DSM 16045</name>
    <dbReference type="NCBI Taxonomy" id="1423749"/>
    <lineage>
        <taxon>Bacteria</taxon>
        <taxon>Bacillati</taxon>
        <taxon>Bacillota</taxon>
        <taxon>Bacilli</taxon>
        <taxon>Lactobacillales</taxon>
        <taxon>Lactobacillaceae</taxon>
        <taxon>Limosilactobacillus</taxon>
    </lineage>
</organism>
<dbReference type="PATRIC" id="fig|1423749.3.peg.1260"/>
<keyword evidence="2" id="KW-1185">Reference proteome</keyword>
<accession>A0A0R1VBC8</accession>
<dbReference type="EMBL" id="AZFN01000035">
    <property type="protein sequence ID" value="KRM00358.1"/>
    <property type="molecule type" value="Genomic_DNA"/>
</dbReference>
<comment type="caution">
    <text evidence="1">The sequence shown here is derived from an EMBL/GenBank/DDBJ whole genome shotgun (WGS) entry which is preliminary data.</text>
</comment>
<dbReference type="AlphaFoldDB" id="A0A0R1VBC8"/>
<gene>
    <name evidence="1" type="ORF">FC60_GL001231</name>
</gene>
<sequence length="194" mass="22553">MENIKVLMQKDHPTLNRAVQFDEILILLRNGEESFLITTEHEVWRLKSSVLVILEQLRRQSWTVDLMMRAACSVIKEQRNLKSLTVGLNLGIKQLVPICGLSSPQLCLYAGHLIKSLSNYQDQTLLDFGDHQYIIDANYQKAKRLRLRANEVAHLMQTVNTYDQVSQQYVPNHMTPQEFHVSQYQAQLVHQRQL</sequence>
<dbReference type="RefSeq" id="WP_056938004.1">
    <property type="nucleotide sequence ID" value="NZ_AZFN01000035.1"/>
</dbReference>
<evidence type="ECO:0000313" key="2">
    <source>
        <dbReference type="Proteomes" id="UP000051739"/>
    </source>
</evidence>
<name>A0A0R1VBC8_9LACO</name>
<proteinExistence type="predicted"/>
<reference evidence="1 2" key="1">
    <citation type="journal article" date="2015" name="Genome Announc.">
        <title>Expanding the biotechnology potential of lactobacilli through comparative genomics of 213 strains and associated genera.</title>
        <authorList>
            <person name="Sun Z."/>
            <person name="Harris H.M."/>
            <person name="McCann A."/>
            <person name="Guo C."/>
            <person name="Argimon S."/>
            <person name="Zhang W."/>
            <person name="Yang X."/>
            <person name="Jeffery I.B."/>
            <person name="Cooney J.C."/>
            <person name="Kagawa T.F."/>
            <person name="Liu W."/>
            <person name="Song Y."/>
            <person name="Salvetti E."/>
            <person name="Wrobel A."/>
            <person name="Rasinkangas P."/>
            <person name="Parkhill J."/>
            <person name="Rea M.C."/>
            <person name="O'Sullivan O."/>
            <person name="Ritari J."/>
            <person name="Douillard F.P."/>
            <person name="Paul Ross R."/>
            <person name="Yang R."/>
            <person name="Briner A.E."/>
            <person name="Felis G.E."/>
            <person name="de Vos W.M."/>
            <person name="Barrangou R."/>
            <person name="Klaenhammer T.R."/>
            <person name="Caufield P.W."/>
            <person name="Cui Y."/>
            <person name="Zhang H."/>
            <person name="O'Toole P.W."/>
        </authorList>
    </citation>
    <scope>NUCLEOTIDE SEQUENCE [LARGE SCALE GENOMIC DNA]</scope>
    <source>
        <strain evidence="1 2">DSM 16045</strain>
    </source>
</reference>
<protein>
    <submittedName>
        <fullName evidence="1">Uncharacterized protein</fullName>
    </submittedName>
</protein>
<evidence type="ECO:0000313" key="1">
    <source>
        <dbReference type="EMBL" id="KRM00358.1"/>
    </source>
</evidence>